<name>A0A7W9B7D6_9SPHN</name>
<feature type="domain" description="Polysaccharide chain length determinant N-terminal" evidence="18">
    <location>
        <begin position="29"/>
        <end position="121"/>
    </location>
</feature>
<evidence type="ECO:0000256" key="2">
    <source>
        <dbReference type="ARBA" id="ARBA00007316"/>
    </source>
</evidence>
<keyword evidence="10" id="KW-0418">Kinase</keyword>
<evidence type="ECO:0000256" key="5">
    <source>
        <dbReference type="ARBA" id="ARBA00022475"/>
    </source>
</evidence>
<dbReference type="EMBL" id="JACIJH010000010">
    <property type="protein sequence ID" value="MBB5707606.1"/>
    <property type="molecule type" value="Genomic_DNA"/>
</dbReference>
<keyword evidence="22" id="KW-1185">Reference proteome</keyword>
<evidence type="ECO:0000256" key="1">
    <source>
        <dbReference type="ARBA" id="ARBA00004429"/>
    </source>
</evidence>
<organism evidence="21 22">
    <name type="scientific">Sphingopyxis panaciterrulae</name>
    <dbReference type="NCBI Taxonomy" id="462372"/>
    <lineage>
        <taxon>Bacteria</taxon>
        <taxon>Pseudomonadati</taxon>
        <taxon>Pseudomonadota</taxon>
        <taxon>Alphaproteobacteria</taxon>
        <taxon>Sphingomonadales</taxon>
        <taxon>Sphingomonadaceae</taxon>
        <taxon>Sphingopyxis</taxon>
    </lineage>
</organism>
<dbReference type="Pfam" id="PF02706">
    <property type="entry name" value="Wzz"/>
    <property type="match status" value="1"/>
</dbReference>
<dbReference type="InterPro" id="IPR032807">
    <property type="entry name" value="GNVR"/>
</dbReference>
<evidence type="ECO:0000256" key="12">
    <source>
        <dbReference type="ARBA" id="ARBA00022989"/>
    </source>
</evidence>
<dbReference type="Gene3D" id="3.40.50.300">
    <property type="entry name" value="P-loop containing nucleotide triphosphate hydrolases"/>
    <property type="match status" value="1"/>
</dbReference>
<reference evidence="21 22" key="1">
    <citation type="submission" date="2020-08" db="EMBL/GenBank/DDBJ databases">
        <title>Genomic Encyclopedia of Type Strains, Phase IV (KMG-IV): sequencing the most valuable type-strain genomes for metagenomic binning, comparative biology and taxonomic classification.</title>
        <authorList>
            <person name="Goeker M."/>
        </authorList>
    </citation>
    <scope>NUCLEOTIDE SEQUENCE [LARGE SCALE GENOMIC DNA]</scope>
    <source>
        <strain evidence="21 22">DSM 27163</strain>
    </source>
</reference>
<evidence type="ECO:0000313" key="22">
    <source>
        <dbReference type="Proteomes" id="UP000537161"/>
    </source>
</evidence>
<dbReference type="AlphaFoldDB" id="A0A7W9B7D6"/>
<dbReference type="InterPro" id="IPR005702">
    <property type="entry name" value="Wzc-like_C"/>
</dbReference>
<keyword evidence="16" id="KW-0175">Coiled coil</keyword>
<dbReference type="SUPFAM" id="SSF52540">
    <property type="entry name" value="P-loop containing nucleoside triphosphate hydrolases"/>
    <property type="match status" value="1"/>
</dbReference>
<evidence type="ECO:0000256" key="11">
    <source>
        <dbReference type="ARBA" id="ARBA00022840"/>
    </source>
</evidence>
<evidence type="ECO:0000259" key="19">
    <source>
        <dbReference type="Pfam" id="PF13614"/>
    </source>
</evidence>
<accession>A0A7W9B7D6</accession>
<keyword evidence="9" id="KW-0547">Nucleotide-binding</keyword>
<feature type="transmembrane region" description="Helical" evidence="17">
    <location>
        <begin position="449"/>
        <end position="469"/>
    </location>
</feature>
<evidence type="ECO:0000256" key="4">
    <source>
        <dbReference type="ARBA" id="ARBA00011903"/>
    </source>
</evidence>
<keyword evidence="12 17" id="KW-1133">Transmembrane helix</keyword>
<dbReference type="GO" id="GO:0004715">
    <property type="term" value="F:non-membrane spanning protein tyrosine kinase activity"/>
    <property type="evidence" value="ECO:0007669"/>
    <property type="project" value="UniProtKB-EC"/>
</dbReference>
<evidence type="ECO:0000256" key="7">
    <source>
        <dbReference type="ARBA" id="ARBA00022679"/>
    </source>
</evidence>
<evidence type="ECO:0000256" key="17">
    <source>
        <dbReference type="SAM" id="Phobius"/>
    </source>
</evidence>
<dbReference type="InterPro" id="IPR027417">
    <property type="entry name" value="P-loop_NTPase"/>
</dbReference>
<dbReference type="RefSeq" id="WP_184099643.1">
    <property type="nucleotide sequence ID" value="NZ_JACIJH010000010.1"/>
</dbReference>
<dbReference type="GO" id="GO:0005886">
    <property type="term" value="C:plasma membrane"/>
    <property type="evidence" value="ECO:0007669"/>
    <property type="project" value="UniProtKB-SubCell"/>
</dbReference>
<comment type="similarity">
    <text evidence="2">Belongs to the CpsD/CapB family.</text>
</comment>
<keyword evidence="7" id="KW-0808">Transferase</keyword>
<comment type="caution">
    <text evidence="21">The sequence shown here is derived from an EMBL/GenBank/DDBJ whole genome shotgun (WGS) entry which is preliminary data.</text>
</comment>
<dbReference type="CDD" id="cd05387">
    <property type="entry name" value="BY-kinase"/>
    <property type="match status" value="1"/>
</dbReference>
<keyword evidence="13 17" id="KW-0472">Membrane</keyword>
<dbReference type="InterPro" id="IPR025669">
    <property type="entry name" value="AAA_dom"/>
</dbReference>
<keyword evidence="14" id="KW-0829">Tyrosine-protein kinase</keyword>
<dbReference type="Proteomes" id="UP000537161">
    <property type="component" value="Unassembled WGS sequence"/>
</dbReference>
<feature type="transmembrane region" description="Helical" evidence="17">
    <location>
        <begin position="43"/>
        <end position="67"/>
    </location>
</feature>
<comment type="subcellular location">
    <subcellularLocation>
        <location evidence="1">Cell inner membrane</location>
        <topology evidence="1">Multi-pass membrane protein</topology>
    </subcellularLocation>
</comment>
<evidence type="ECO:0000256" key="14">
    <source>
        <dbReference type="ARBA" id="ARBA00023137"/>
    </source>
</evidence>
<comment type="catalytic activity">
    <reaction evidence="15">
        <text>L-tyrosyl-[protein] + ATP = O-phospho-L-tyrosyl-[protein] + ADP + H(+)</text>
        <dbReference type="Rhea" id="RHEA:10596"/>
        <dbReference type="Rhea" id="RHEA-COMP:10136"/>
        <dbReference type="Rhea" id="RHEA-COMP:20101"/>
        <dbReference type="ChEBI" id="CHEBI:15378"/>
        <dbReference type="ChEBI" id="CHEBI:30616"/>
        <dbReference type="ChEBI" id="CHEBI:46858"/>
        <dbReference type="ChEBI" id="CHEBI:61978"/>
        <dbReference type="ChEBI" id="CHEBI:456216"/>
        <dbReference type="EC" id="2.7.10.2"/>
    </reaction>
</comment>
<feature type="coiled-coil region" evidence="16">
    <location>
        <begin position="268"/>
        <end position="329"/>
    </location>
</feature>
<evidence type="ECO:0000313" key="21">
    <source>
        <dbReference type="EMBL" id="MBB5707606.1"/>
    </source>
</evidence>
<evidence type="ECO:0000256" key="13">
    <source>
        <dbReference type="ARBA" id="ARBA00023136"/>
    </source>
</evidence>
<evidence type="ECO:0000256" key="16">
    <source>
        <dbReference type="SAM" id="Coils"/>
    </source>
</evidence>
<dbReference type="InterPro" id="IPR050445">
    <property type="entry name" value="Bact_polysacc_biosynth/exp"/>
</dbReference>
<evidence type="ECO:0000259" key="20">
    <source>
        <dbReference type="Pfam" id="PF13807"/>
    </source>
</evidence>
<evidence type="ECO:0000256" key="3">
    <source>
        <dbReference type="ARBA" id="ARBA00008883"/>
    </source>
</evidence>
<dbReference type="NCBIfam" id="TIGR01007">
    <property type="entry name" value="eps_fam"/>
    <property type="match status" value="1"/>
</dbReference>
<dbReference type="Pfam" id="PF13807">
    <property type="entry name" value="GNVR"/>
    <property type="match status" value="1"/>
</dbReference>
<dbReference type="InterPro" id="IPR003856">
    <property type="entry name" value="LPS_length_determ_N"/>
</dbReference>
<evidence type="ECO:0000256" key="6">
    <source>
        <dbReference type="ARBA" id="ARBA00022519"/>
    </source>
</evidence>
<keyword evidence="8 17" id="KW-0812">Transmembrane</keyword>
<dbReference type="Pfam" id="PF13614">
    <property type="entry name" value="AAA_31"/>
    <property type="match status" value="1"/>
</dbReference>
<keyword evidence="5" id="KW-1003">Cell membrane</keyword>
<proteinExistence type="inferred from homology"/>
<gene>
    <name evidence="21" type="ORF">FHR21_002973</name>
</gene>
<dbReference type="EC" id="2.7.10.2" evidence="4"/>
<comment type="similarity">
    <text evidence="3">Belongs to the etk/wzc family.</text>
</comment>
<sequence>MSQNGSSVAQPVWPADADGDYSEDSVFSLDFAAIWAAIYRSRFWIAGIVVGMLLIGVVITILSTPIFRATSTVQIDQEAAKVLGTEDANASAAIQDSDRFLKTQMDVIRSRSLAQTVAEDLKLFNNPEFLESMAVDPDSMASSSLSPEQAQRELVLYTLKENLTVSLPVDSRIASISFDSADADLAARVANSFAQNYIRNNLQRKFDTSSYAREFLKQQLDEAAIRLADSEREALDYARRTRIIDASNAAGMDSDGSTAPKSLVTATLVKLNQDYAEAVARRIEAQQKWETADGRNVMTLPEVLNNLAIQNLLQQKAMVQAEYEQELQRRKEDFPTVKQARARLDELDRQIATIASGIQQTLRGAYQTALAQEQALDAQIAQLKSDTLNEQNQSVQLGILKRNTSNARKLYDLLNTRYNELNAEAGVQANNVSIVDRADRPLEPIKPSIVFNMALALLAGLLFAALFVIGREQLFNVIRTPDDVGRKLGLPSLGAIPKMQEGFAIEQEVLDPKSLMSETFSSLRSSLMLVSSHGLPRSLMFTSAKQGEGKSSCCFATAIALSRIGKKVLVIDLDLRRPNQHNKFGVKNGAGMSDLLTRNKTAAEVVQTSKYDGVFFIPSGGTPPNPAELLAGASARSVIEELEKGYDVLLIDSPPTLGLADAVEIGAMAEGCIFVMEAAKNQASHARNSLQRLAQGGANIIGVLLTKFDIKEAGYGYDYAYQYSYE</sequence>
<feature type="coiled-coil region" evidence="16">
    <location>
        <begin position="213"/>
        <end position="240"/>
    </location>
</feature>
<keyword evidence="6" id="KW-0997">Cell inner membrane</keyword>
<protein>
    <recommendedName>
        <fullName evidence="4">non-specific protein-tyrosine kinase</fullName>
        <ecNumber evidence="4">2.7.10.2</ecNumber>
    </recommendedName>
</protein>
<evidence type="ECO:0000259" key="18">
    <source>
        <dbReference type="Pfam" id="PF02706"/>
    </source>
</evidence>
<evidence type="ECO:0000256" key="9">
    <source>
        <dbReference type="ARBA" id="ARBA00022741"/>
    </source>
</evidence>
<dbReference type="GO" id="GO:0005524">
    <property type="term" value="F:ATP binding"/>
    <property type="evidence" value="ECO:0007669"/>
    <property type="project" value="UniProtKB-KW"/>
</dbReference>
<evidence type="ECO:0000256" key="8">
    <source>
        <dbReference type="ARBA" id="ARBA00022692"/>
    </source>
</evidence>
<keyword evidence="11" id="KW-0067">ATP-binding</keyword>
<evidence type="ECO:0000256" key="10">
    <source>
        <dbReference type="ARBA" id="ARBA00022777"/>
    </source>
</evidence>
<evidence type="ECO:0000256" key="15">
    <source>
        <dbReference type="ARBA" id="ARBA00051245"/>
    </source>
</evidence>
<dbReference type="PANTHER" id="PTHR32309:SF13">
    <property type="entry name" value="FERRIC ENTEROBACTIN TRANSPORT PROTEIN FEPE"/>
    <property type="match status" value="1"/>
</dbReference>
<feature type="domain" description="AAA" evidence="19">
    <location>
        <begin position="541"/>
        <end position="663"/>
    </location>
</feature>
<feature type="domain" description="Tyrosine-protein kinase G-rich" evidence="20">
    <location>
        <begin position="399"/>
        <end position="472"/>
    </location>
</feature>
<dbReference type="PANTHER" id="PTHR32309">
    <property type="entry name" value="TYROSINE-PROTEIN KINASE"/>
    <property type="match status" value="1"/>
</dbReference>